<organism evidence="2 3">
    <name type="scientific">Aspergillus avenaceus</name>
    <dbReference type="NCBI Taxonomy" id="36643"/>
    <lineage>
        <taxon>Eukaryota</taxon>
        <taxon>Fungi</taxon>
        <taxon>Dikarya</taxon>
        <taxon>Ascomycota</taxon>
        <taxon>Pezizomycotina</taxon>
        <taxon>Eurotiomycetes</taxon>
        <taxon>Eurotiomycetidae</taxon>
        <taxon>Eurotiales</taxon>
        <taxon>Aspergillaceae</taxon>
        <taxon>Aspergillus</taxon>
        <taxon>Aspergillus subgen. Circumdati</taxon>
    </lineage>
</organism>
<evidence type="ECO:0000313" key="3">
    <source>
        <dbReference type="Proteomes" id="UP000325780"/>
    </source>
</evidence>
<proteinExistence type="predicted"/>
<feature type="transmembrane region" description="Helical" evidence="1">
    <location>
        <begin position="63"/>
        <end position="83"/>
    </location>
</feature>
<protein>
    <submittedName>
        <fullName evidence="2">Uncharacterized protein</fullName>
    </submittedName>
</protein>
<keyword evidence="3" id="KW-1185">Reference proteome</keyword>
<evidence type="ECO:0000313" key="2">
    <source>
        <dbReference type="EMBL" id="KAE8150416.1"/>
    </source>
</evidence>
<dbReference type="OrthoDB" id="4922812at2759"/>
<gene>
    <name evidence="2" type="ORF">BDV25DRAFT_139820</name>
</gene>
<accession>A0A5N6TVK8</accession>
<keyword evidence="1" id="KW-0812">Transmembrane</keyword>
<name>A0A5N6TVK8_ASPAV</name>
<keyword evidence="1" id="KW-0472">Membrane</keyword>
<dbReference type="Proteomes" id="UP000325780">
    <property type="component" value="Unassembled WGS sequence"/>
</dbReference>
<reference evidence="2 3" key="1">
    <citation type="submission" date="2019-04" db="EMBL/GenBank/DDBJ databases">
        <title>Friends and foes A comparative genomics study of 23 Aspergillus species from section Flavi.</title>
        <authorList>
            <consortium name="DOE Joint Genome Institute"/>
            <person name="Kjaerbolling I."/>
            <person name="Vesth T."/>
            <person name="Frisvad J.C."/>
            <person name="Nybo J.L."/>
            <person name="Theobald S."/>
            <person name="Kildgaard S."/>
            <person name="Isbrandt T."/>
            <person name="Kuo A."/>
            <person name="Sato A."/>
            <person name="Lyhne E.K."/>
            <person name="Kogle M.E."/>
            <person name="Wiebenga A."/>
            <person name="Kun R.S."/>
            <person name="Lubbers R.J."/>
            <person name="Makela M.R."/>
            <person name="Barry K."/>
            <person name="Chovatia M."/>
            <person name="Clum A."/>
            <person name="Daum C."/>
            <person name="Haridas S."/>
            <person name="He G."/>
            <person name="LaButti K."/>
            <person name="Lipzen A."/>
            <person name="Mondo S."/>
            <person name="Riley R."/>
            <person name="Salamov A."/>
            <person name="Simmons B.A."/>
            <person name="Magnuson J.K."/>
            <person name="Henrissat B."/>
            <person name="Mortensen U.H."/>
            <person name="Larsen T.O."/>
            <person name="Devries R.P."/>
            <person name="Grigoriev I.V."/>
            <person name="Machida M."/>
            <person name="Baker S.E."/>
            <person name="Andersen M.R."/>
        </authorList>
    </citation>
    <scope>NUCLEOTIDE SEQUENCE [LARGE SCALE GENOMIC DNA]</scope>
    <source>
        <strain evidence="2 3">IBT 18842</strain>
    </source>
</reference>
<evidence type="ECO:0000256" key="1">
    <source>
        <dbReference type="SAM" id="Phobius"/>
    </source>
</evidence>
<feature type="transmembrane region" description="Helical" evidence="1">
    <location>
        <begin position="14"/>
        <end position="33"/>
    </location>
</feature>
<keyword evidence="1" id="KW-1133">Transmembrane helix</keyword>
<dbReference type="EMBL" id="ML742094">
    <property type="protein sequence ID" value="KAE8150416.1"/>
    <property type="molecule type" value="Genomic_DNA"/>
</dbReference>
<dbReference type="AlphaFoldDB" id="A0A5N6TVK8"/>
<sequence length="249" mass="27745">MQTARIHTNDSDTIVLSLYAVLFVYQILNRLLVYRPYHKALPWHILAGITELSLYYGNFPCSMLSVVACYMHSITSLILVARLPNGYPPHTRPSYQGGALMRMVQILYAYYTQDPTAYHDAVMPIHAFIYTRALIVLPGTMGPSLDFTENINSRFVYAEAVFGGALMSIGHCSRADALLCYVLSVHIVGKLTSTPHRNRPVSPSRHYAVSASSSRIHRGRKKTKAPAVEVPQIGHLPADALGQMWNQLS</sequence>